<keyword evidence="10" id="KW-1185">Reference proteome</keyword>
<feature type="compositionally biased region" description="Polar residues" evidence="7">
    <location>
        <begin position="1"/>
        <end position="11"/>
    </location>
</feature>
<dbReference type="GO" id="GO:0005634">
    <property type="term" value="C:nucleus"/>
    <property type="evidence" value="ECO:0007669"/>
    <property type="project" value="UniProtKB-SubCell"/>
</dbReference>
<feature type="region of interest" description="Disordered" evidence="7">
    <location>
        <begin position="89"/>
        <end position="132"/>
    </location>
</feature>
<dbReference type="CDD" id="cd00018">
    <property type="entry name" value="AP2"/>
    <property type="match status" value="1"/>
</dbReference>
<feature type="compositionally biased region" description="Low complexity" evidence="7">
    <location>
        <begin position="104"/>
        <end position="127"/>
    </location>
</feature>
<keyword evidence="2" id="KW-0805">Transcription regulation</keyword>
<evidence type="ECO:0000256" key="3">
    <source>
        <dbReference type="ARBA" id="ARBA00023125"/>
    </source>
</evidence>
<feature type="domain" description="AP2/ERF" evidence="8">
    <location>
        <begin position="14"/>
        <end position="79"/>
    </location>
</feature>
<dbReference type="SMART" id="SM00380">
    <property type="entry name" value="AP2"/>
    <property type="match status" value="1"/>
</dbReference>
<reference evidence="9 10" key="1">
    <citation type="journal article" date="2020" name="bioRxiv">
        <title>Sequence and annotation of 42 cannabis genomes reveals extensive copy number variation in cannabinoid synthesis and pathogen resistance genes.</title>
        <authorList>
            <person name="Mckernan K.J."/>
            <person name="Helbert Y."/>
            <person name="Kane L.T."/>
            <person name="Ebling H."/>
            <person name="Zhang L."/>
            <person name="Liu B."/>
            <person name="Eaton Z."/>
            <person name="Mclaughlin S."/>
            <person name="Kingan S."/>
            <person name="Baybayan P."/>
            <person name="Concepcion G."/>
            <person name="Jordan M."/>
            <person name="Riva A."/>
            <person name="Barbazuk W."/>
            <person name="Harkins T."/>
        </authorList>
    </citation>
    <scope>NUCLEOTIDE SEQUENCE [LARGE SCALE GENOMIC DNA]</scope>
    <source>
        <strain evidence="10">cv. Jamaican Lion 4</strain>
        <tissue evidence="9">Leaf</tissue>
    </source>
</reference>
<dbReference type="PANTHER" id="PTHR31190:SF321">
    <property type="entry name" value="ETHYLENE-RESPONSIVE TRANSCRIPTION FACTOR ERF098"/>
    <property type="match status" value="1"/>
</dbReference>
<dbReference type="PANTHER" id="PTHR31190">
    <property type="entry name" value="DNA-BINDING DOMAIN"/>
    <property type="match status" value="1"/>
</dbReference>
<dbReference type="GO" id="GO:0003700">
    <property type="term" value="F:DNA-binding transcription factor activity"/>
    <property type="evidence" value="ECO:0007669"/>
    <property type="project" value="InterPro"/>
</dbReference>
<organism evidence="9 10">
    <name type="scientific">Cannabis sativa</name>
    <name type="common">Hemp</name>
    <name type="synonym">Marijuana</name>
    <dbReference type="NCBI Taxonomy" id="3483"/>
    <lineage>
        <taxon>Eukaryota</taxon>
        <taxon>Viridiplantae</taxon>
        <taxon>Streptophyta</taxon>
        <taxon>Embryophyta</taxon>
        <taxon>Tracheophyta</taxon>
        <taxon>Spermatophyta</taxon>
        <taxon>Magnoliopsida</taxon>
        <taxon>eudicotyledons</taxon>
        <taxon>Gunneridae</taxon>
        <taxon>Pentapetalae</taxon>
        <taxon>rosids</taxon>
        <taxon>fabids</taxon>
        <taxon>Rosales</taxon>
        <taxon>Cannabaceae</taxon>
        <taxon>Cannabis</taxon>
    </lineage>
</organism>
<proteinExistence type="inferred from homology"/>
<dbReference type="AlphaFoldDB" id="A0A7J6E1W3"/>
<comment type="caution">
    <text evidence="9">The sequence shown here is derived from an EMBL/GenBank/DDBJ whole genome shotgun (WGS) entry which is preliminary data.</text>
</comment>
<feature type="compositionally biased region" description="Basic and acidic residues" evidence="7">
    <location>
        <begin position="12"/>
        <end position="24"/>
    </location>
</feature>
<dbReference type="SUPFAM" id="SSF54171">
    <property type="entry name" value="DNA-binding domain"/>
    <property type="match status" value="1"/>
</dbReference>
<protein>
    <recommendedName>
        <fullName evidence="8">AP2/ERF domain-containing protein</fullName>
    </recommendedName>
</protein>
<keyword evidence="4" id="KW-0804">Transcription</keyword>
<dbReference type="GO" id="GO:0003677">
    <property type="term" value="F:DNA binding"/>
    <property type="evidence" value="ECO:0007669"/>
    <property type="project" value="UniProtKB-KW"/>
</dbReference>
<dbReference type="InterPro" id="IPR036955">
    <property type="entry name" value="AP2/ERF_dom_sf"/>
</dbReference>
<evidence type="ECO:0000256" key="7">
    <source>
        <dbReference type="SAM" id="MobiDB-lite"/>
    </source>
</evidence>
<dbReference type="Proteomes" id="UP000583929">
    <property type="component" value="Unassembled WGS sequence"/>
</dbReference>
<evidence type="ECO:0000313" key="9">
    <source>
        <dbReference type="EMBL" id="KAF4352417.1"/>
    </source>
</evidence>
<dbReference type="InterPro" id="IPR001471">
    <property type="entry name" value="AP2/ERF_dom"/>
</dbReference>
<dbReference type="Gene3D" id="3.30.730.10">
    <property type="entry name" value="AP2/ERF domain"/>
    <property type="match status" value="1"/>
</dbReference>
<keyword evidence="3" id="KW-0238">DNA-binding</keyword>
<comment type="subcellular location">
    <subcellularLocation>
        <location evidence="1">Nucleus</location>
    </subcellularLocation>
</comment>
<evidence type="ECO:0000256" key="6">
    <source>
        <dbReference type="ARBA" id="ARBA00024343"/>
    </source>
</evidence>
<dbReference type="InterPro" id="IPR016177">
    <property type="entry name" value="DNA-bd_dom_sf"/>
</dbReference>
<comment type="similarity">
    <text evidence="6">Belongs to the AP2/ERF transcription factor family. ERF subfamily.</text>
</comment>
<sequence>MEDPNDYNNYKRSQEQGHDQDHHSNPAAALGKFAAEIRDPSRQGARLWLGTFDTAEEAARAYDRAAFNFRGHLAILNFPNEYYSRVLGSPPYPPNISFSTTQNSSYGVSSSSSSSSPAGQGSSGPAGHRQERQVFEFECLDDKVLEELLGSDHKDKKK</sequence>
<dbReference type="Pfam" id="PF00847">
    <property type="entry name" value="AP2"/>
    <property type="match status" value="1"/>
</dbReference>
<evidence type="ECO:0000259" key="8">
    <source>
        <dbReference type="PROSITE" id="PS51032"/>
    </source>
</evidence>
<dbReference type="InterPro" id="IPR044808">
    <property type="entry name" value="ERF_plant"/>
</dbReference>
<name>A0A7J6E1W3_CANSA</name>
<evidence type="ECO:0000256" key="5">
    <source>
        <dbReference type="ARBA" id="ARBA00023242"/>
    </source>
</evidence>
<dbReference type="PROSITE" id="PS51032">
    <property type="entry name" value="AP2_ERF"/>
    <property type="match status" value="1"/>
</dbReference>
<evidence type="ECO:0000256" key="2">
    <source>
        <dbReference type="ARBA" id="ARBA00023015"/>
    </source>
</evidence>
<evidence type="ECO:0000256" key="1">
    <source>
        <dbReference type="ARBA" id="ARBA00004123"/>
    </source>
</evidence>
<accession>A0A7J6E1W3</accession>
<gene>
    <name evidence="9" type="ORF">G4B88_018849</name>
</gene>
<keyword evidence="5" id="KW-0539">Nucleus</keyword>
<dbReference type="EMBL" id="JAATIQ010000527">
    <property type="protein sequence ID" value="KAF4352417.1"/>
    <property type="molecule type" value="Genomic_DNA"/>
</dbReference>
<evidence type="ECO:0000313" key="10">
    <source>
        <dbReference type="Proteomes" id="UP000583929"/>
    </source>
</evidence>
<feature type="region of interest" description="Disordered" evidence="7">
    <location>
        <begin position="1"/>
        <end position="34"/>
    </location>
</feature>
<evidence type="ECO:0000256" key="4">
    <source>
        <dbReference type="ARBA" id="ARBA00023163"/>
    </source>
</evidence>
<dbReference type="GO" id="GO:0009873">
    <property type="term" value="P:ethylene-activated signaling pathway"/>
    <property type="evidence" value="ECO:0007669"/>
    <property type="project" value="InterPro"/>
</dbReference>